<dbReference type="InterPro" id="IPR036866">
    <property type="entry name" value="RibonucZ/Hydroxyglut_hydro"/>
</dbReference>
<sequence length="308" mass="33686">MSVRELLVLGTSSAVPTRRRNHNGYFLRFDDHGILIDPGEGTQRQMRTAGVSATDITRILITHFHGDHSLGLPGTIQRIARDQVPHTVRIAYPAQGQDHFDRLRHATAFVDTDRITAQPVGGHGACPTGEPNLHISALPLHHSVPTYGYRIAEPDTWRLDPHALAQHGITGPDAGHIKTHGHLTRPDGTTVHLEQVARPRPGQVVAHVMDTAPCPQAEELAAGADLLIIESTYLDSEEHLARAYGHLTARQAAGIAARAGVRHLVLTHISERYEHGDDQRFLDQAAQVYPGPTTLAADLDRIALPPRR</sequence>
<feature type="binding site" evidence="8">
    <location>
        <position position="63"/>
    </location>
    <ligand>
        <name>Zn(2+)</name>
        <dbReference type="ChEBI" id="CHEBI:29105"/>
        <label>1</label>
        <note>catalytic</note>
    </ligand>
</feature>
<evidence type="ECO:0000256" key="1">
    <source>
        <dbReference type="ARBA" id="ARBA00011738"/>
    </source>
</evidence>
<dbReference type="EMBL" id="JADBGI010000047">
    <property type="protein sequence ID" value="MBE3002426.1"/>
    <property type="molecule type" value="Genomic_DNA"/>
</dbReference>
<dbReference type="GO" id="GO:0042781">
    <property type="term" value="F:3'-tRNA processing endoribonuclease activity"/>
    <property type="evidence" value="ECO:0007669"/>
    <property type="project" value="UniProtKB-EC"/>
</dbReference>
<dbReference type="InterPro" id="IPR001279">
    <property type="entry name" value="Metallo-B-lactamas"/>
</dbReference>
<reference evidence="10 11" key="1">
    <citation type="submission" date="2020-09" db="EMBL/GenBank/DDBJ databases">
        <title>Diversity and distribution of actinomycetes associated with coral in the coast of Hainan.</title>
        <authorList>
            <person name="Li F."/>
        </authorList>
    </citation>
    <scope>NUCLEOTIDE SEQUENCE [LARGE SCALE GENOMIC DNA]</scope>
    <source>
        <strain evidence="10 11">HNM0947</strain>
    </source>
</reference>
<comment type="cofactor">
    <cofactor evidence="8">
        <name>Zn(2+)</name>
        <dbReference type="ChEBI" id="CHEBI:29105"/>
    </cofactor>
    <text evidence="8">Binds 2 Zn(2+) ions.</text>
</comment>
<protein>
    <recommendedName>
        <fullName evidence="8">Ribonuclease Z</fullName>
        <shortName evidence="8">RNase Z</shortName>
        <ecNumber evidence="8">3.1.26.11</ecNumber>
    </recommendedName>
    <alternativeName>
        <fullName evidence="8">tRNA 3 endonuclease</fullName>
    </alternativeName>
    <alternativeName>
        <fullName evidence="8">tRNase Z</fullName>
    </alternativeName>
</protein>
<keyword evidence="5 8" id="KW-0255">Endonuclease</keyword>
<accession>A0ABR9PF07</accession>
<feature type="active site" description="Proton acceptor" evidence="8">
    <location>
        <position position="67"/>
    </location>
</feature>
<dbReference type="PANTHER" id="PTHR46018:SF2">
    <property type="entry name" value="ZINC PHOSPHODIESTERASE ELAC PROTEIN 1"/>
    <property type="match status" value="1"/>
</dbReference>
<dbReference type="Pfam" id="PF12706">
    <property type="entry name" value="Lactamase_B_2"/>
    <property type="match status" value="1"/>
</dbReference>
<keyword evidence="2 8" id="KW-0819">tRNA processing</keyword>
<keyword evidence="7 8" id="KW-0862">Zinc</keyword>
<evidence type="ECO:0000313" key="11">
    <source>
        <dbReference type="Proteomes" id="UP000806528"/>
    </source>
</evidence>
<comment type="subunit">
    <text evidence="1 8">Homodimer.</text>
</comment>
<feature type="binding site" evidence="8">
    <location>
        <position position="210"/>
    </location>
    <ligand>
        <name>Zn(2+)</name>
        <dbReference type="ChEBI" id="CHEBI:29105"/>
        <label>2</label>
        <note>catalytic</note>
    </ligand>
</feature>
<keyword evidence="6 8" id="KW-0378">Hydrolase</keyword>
<evidence type="ECO:0000313" key="10">
    <source>
        <dbReference type="EMBL" id="MBE3002426.1"/>
    </source>
</evidence>
<evidence type="ECO:0000256" key="6">
    <source>
        <dbReference type="ARBA" id="ARBA00022801"/>
    </source>
</evidence>
<dbReference type="SUPFAM" id="SSF56281">
    <property type="entry name" value="Metallo-hydrolase/oxidoreductase"/>
    <property type="match status" value="1"/>
</dbReference>
<gene>
    <name evidence="8" type="primary">rnz</name>
    <name evidence="10" type="ORF">IDM40_27565</name>
</gene>
<dbReference type="Gene3D" id="3.60.15.10">
    <property type="entry name" value="Ribonuclease Z/Hydroxyacylglutathione hydrolase-like"/>
    <property type="match status" value="1"/>
</dbReference>
<proteinExistence type="inferred from homology"/>
<dbReference type="CDD" id="cd07717">
    <property type="entry name" value="RNaseZ_ZiPD-like_MBL-fold"/>
    <property type="match status" value="1"/>
</dbReference>
<evidence type="ECO:0000256" key="8">
    <source>
        <dbReference type="HAMAP-Rule" id="MF_01818"/>
    </source>
</evidence>
<keyword evidence="3 8" id="KW-0540">Nuclease</keyword>
<feature type="binding site" evidence="8">
    <location>
        <position position="268"/>
    </location>
    <ligand>
        <name>Zn(2+)</name>
        <dbReference type="ChEBI" id="CHEBI:29105"/>
        <label>2</label>
        <note>catalytic</note>
    </ligand>
</feature>
<comment type="caution">
    <text evidence="10">The sequence shown here is derived from an EMBL/GenBank/DDBJ whole genome shotgun (WGS) entry which is preliminary data.</text>
</comment>
<comment type="function">
    <text evidence="8">Zinc phosphodiesterase, which displays some tRNA 3'-processing endonuclease activity. Probably involved in tRNA maturation, by removing a 3'-trailer from precursor tRNA.</text>
</comment>
<name>A0ABR9PF07_9ACTN</name>
<dbReference type="Proteomes" id="UP000806528">
    <property type="component" value="Unassembled WGS sequence"/>
</dbReference>
<dbReference type="InterPro" id="IPR013471">
    <property type="entry name" value="RNase_Z/BN"/>
</dbReference>
<dbReference type="RefSeq" id="WP_193125011.1">
    <property type="nucleotide sequence ID" value="NZ_JADBGI010000047.1"/>
</dbReference>
<feature type="binding site" evidence="8">
    <location>
        <position position="65"/>
    </location>
    <ligand>
        <name>Zn(2+)</name>
        <dbReference type="ChEBI" id="CHEBI:29105"/>
        <label>1</label>
        <note>catalytic</note>
    </ligand>
</feature>
<dbReference type="HAMAP" id="MF_01818">
    <property type="entry name" value="RNase_Z_BN"/>
    <property type="match status" value="1"/>
</dbReference>
<dbReference type="EC" id="3.1.26.11" evidence="8"/>
<evidence type="ECO:0000256" key="3">
    <source>
        <dbReference type="ARBA" id="ARBA00022722"/>
    </source>
</evidence>
<feature type="binding site" evidence="8">
    <location>
        <position position="68"/>
    </location>
    <ligand>
        <name>Zn(2+)</name>
        <dbReference type="ChEBI" id="CHEBI:29105"/>
        <label>2</label>
        <note>catalytic</note>
    </ligand>
</feature>
<feature type="binding site" evidence="8">
    <location>
        <position position="142"/>
    </location>
    <ligand>
        <name>Zn(2+)</name>
        <dbReference type="ChEBI" id="CHEBI:29105"/>
        <label>1</label>
        <note>catalytic</note>
    </ligand>
</feature>
<organism evidence="10 11">
    <name type="scientific">Nocardiopsis coralli</name>
    <dbReference type="NCBI Taxonomy" id="2772213"/>
    <lineage>
        <taxon>Bacteria</taxon>
        <taxon>Bacillati</taxon>
        <taxon>Actinomycetota</taxon>
        <taxon>Actinomycetes</taxon>
        <taxon>Streptosporangiales</taxon>
        <taxon>Nocardiopsidaceae</taxon>
        <taxon>Nocardiopsis</taxon>
    </lineage>
</organism>
<keyword evidence="11" id="KW-1185">Reference proteome</keyword>
<dbReference type="PANTHER" id="PTHR46018">
    <property type="entry name" value="ZINC PHOSPHODIESTERASE ELAC PROTEIN 1"/>
    <property type="match status" value="1"/>
</dbReference>
<feature type="binding site" evidence="8">
    <location>
        <position position="210"/>
    </location>
    <ligand>
        <name>Zn(2+)</name>
        <dbReference type="ChEBI" id="CHEBI:29105"/>
        <label>1</label>
        <note>catalytic</note>
    </ligand>
</feature>
<keyword evidence="4 8" id="KW-0479">Metal-binding</keyword>
<evidence type="ECO:0000259" key="9">
    <source>
        <dbReference type="Pfam" id="PF12706"/>
    </source>
</evidence>
<comment type="similarity">
    <text evidence="8">Belongs to the RNase Z family.</text>
</comment>
<feature type="domain" description="Metallo-beta-lactamase" evidence="9">
    <location>
        <begin position="200"/>
        <end position="269"/>
    </location>
</feature>
<feature type="binding site" evidence="8">
    <location>
        <position position="67"/>
    </location>
    <ligand>
        <name>Zn(2+)</name>
        <dbReference type="ChEBI" id="CHEBI:29105"/>
        <label>2</label>
        <note>catalytic</note>
    </ligand>
</feature>
<evidence type="ECO:0000256" key="2">
    <source>
        <dbReference type="ARBA" id="ARBA00022694"/>
    </source>
</evidence>
<dbReference type="Pfam" id="PF23023">
    <property type="entry name" value="Anti-Pycsar_Apyc1"/>
    <property type="match status" value="1"/>
</dbReference>
<evidence type="ECO:0000256" key="4">
    <source>
        <dbReference type="ARBA" id="ARBA00022723"/>
    </source>
</evidence>
<comment type="catalytic activity">
    <reaction evidence="8">
        <text>Endonucleolytic cleavage of RNA, removing extra 3' nucleotides from tRNA precursor, generating 3' termini of tRNAs. A 3'-hydroxy group is left at the tRNA terminus and a 5'-phosphoryl group is left at the trailer molecule.</text>
        <dbReference type="EC" id="3.1.26.11"/>
    </reaction>
</comment>
<evidence type="ECO:0000256" key="7">
    <source>
        <dbReference type="ARBA" id="ARBA00022833"/>
    </source>
</evidence>
<evidence type="ECO:0000256" key="5">
    <source>
        <dbReference type="ARBA" id="ARBA00022759"/>
    </source>
</evidence>
<dbReference type="NCBIfam" id="NF000805">
    <property type="entry name" value="PRK00055.2-3"/>
    <property type="match status" value="1"/>
</dbReference>